<sequence length="66" mass="7289">MVAFFLMRGGLWLLVLSFDAFLPVVCLVSGSFGGGITLNFLPRVEAIEKEFCKNKNCTHLPKLSLV</sequence>
<dbReference type="EMBL" id="PDCK01000044">
    <property type="protein sequence ID" value="PRQ24706.1"/>
    <property type="molecule type" value="Genomic_DNA"/>
</dbReference>
<keyword evidence="1" id="KW-1133">Transmembrane helix</keyword>
<name>A0A2P6PS23_ROSCH</name>
<dbReference type="Gramene" id="PRQ24706">
    <property type="protein sequence ID" value="PRQ24706"/>
    <property type="gene ID" value="RchiOBHm_Chr6g0275371"/>
</dbReference>
<accession>A0A2P6PS23</accession>
<keyword evidence="3" id="KW-1185">Reference proteome</keyword>
<keyword evidence="1" id="KW-0812">Transmembrane</keyword>
<gene>
    <name evidence="2" type="ORF">RchiOBHm_Chr6g0275371</name>
</gene>
<dbReference type="AlphaFoldDB" id="A0A2P6PS23"/>
<protein>
    <submittedName>
        <fullName evidence="2">Uncharacterized protein</fullName>
    </submittedName>
</protein>
<proteinExistence type="predicted"/>
<comment type="caution">
    <text evidence="2">The sequence shown here is derived from an EMBL/GenBank/DDBJ whole genome shotgun (WGS) entry which is preliminary data.</text>
</comment>
<dbReference type="Proteomes" id="UP000238479">
    <property type="component" value="Chromosome 6"/>
</dbReference>
<keyword evidence="1" id="KW-0472">Membrane</keyword>
<evidence type="ECO:0000313" key="3">
    <source>
        <dbReference type="Proteomes" id="UP000238479"/>
    </source>
</evidence>
<organism evidence="2 3">
    <name type="scientific">Rosa chinensis</name>
    <name type="common">China rose</name>
    <dbReference type="NCBI Taxonomy" id="74649"/>
    <lineage>
        <taxon>Eukaryota</taxon>
        <taxon>Viridiplantae</taxon>
        <taxon>Streptophyta</taxon>
        <taxon>Embryophyta</taxon>
        <taxon>Tracheophyta</taxon>
        <taxon>Spermatophyta</taxon>
        <taxon>Magnoliopsida</taxon>
        <taxon>eudicotyledons</taxon>
        <taxon>Gunneridae</taxon>
        <taxon>Pentapetalae</taxon>
        <taxon>rosids</taxon>
        <taxon>fabids</taxon>
        <taxon>Rosales</taxon>
        <taxon>Rosaceae</taxon>
        <taxon>Rosoideae</taxon>
        <taxon>Rosoideae incertae sedis</taxon>
        <taxon>Rosa</taxon>
    </lineage>
</organism>
<evidence type="ECO:0000313" key="2">
    <source>
        <dbReference type="EMBL" id="PRQ24706.1"/>
    </source>
</evidence>
<reference evidence="2 3" key="1">
    <citation type="journal article" date="2018" name="Nat. Genet.">
        <title>The Rosa genome provides new insights in the design of modern roses.</title>
        <authorList>
            <person name="Bendahmane M."/>
        </authorList>
    </citation>
    <scope>NUCLEOTIDE SEQUENCE [LARGE SCALE GENOMIC DNA]</scope>
    <source>
        <strain evidence="3">cv. Old Blush</strain>
    </source>
</reference>
<evidence type="ECO:0000256" key="1">
    <source>
        <dbReference type="SAM" id="Phobius"/>
    </source>
</evidence>
<feature type="transmembrane region" description="Helical" evidence="1">
    <location>
        <begin position="20"/>
        <end position="41"/>
    </location>
</feature>